<accession>A0A1Y6B9W7</accession>
<gene>
    <name evidence="3" type="ORF">SAMN05428998_101194</name>
</gene>
<dbReference type="SUPFAM" id="SSF53756">
    <property type="entry name" value="UDP-Glycosyltransferase/glycogen phosphorylase"/>
    <property type="match status" value="1"/>
</dbReference>
<proteinExistence type="predicted"/>
<dbReference type="Pfam" id="PF01075">
    <property type="entry name" value="Glyco_transf_9"/>
    <property type="match status" value="1"/>
</dbReference>
<protein>
    <submittedName>
        <fullName evidence="3">ADP-heptose:LPS heptosyltransferase</fullName>
    </submittedName>
</protein>
<evidence type="ECO:0000313" key="4">
    <source>
        <dbReference type="Proteomes" id="UP000192917"/>
    </source>
</evidence>
<dbReference type="GO" id="GO:0005829">
    <property type="term" value="C:cytosol"/>
    <property type="evidence" value="ECO:0007669"/>
    <property type="project" value="TreeGrafter"/>
</dbReference>
<evidence type="ECO:0000313" key="3">
    <source>
        <dbReference type="EMBL" id="SME89265.1"/>
    </source>
</evidence>
<dbReference type="RefSeq" id="WP_085120553.1">
    <property type="nucleotide sequence ID" value="NZ_FWZX01000001.1"/>
</dbReference>
<dbReference type="Proteomes" id="UP000192917">
    <property type="component" value="Unassembled WGS sequence"/>
</dbReference>
<keyword evidence="2 3" id="KW-0808">Transferase</keyword>
<evidence type="ECO:0000256" key="2">
    <source>
        <dbReference type="ARBA" id="ARBA00022679"/>
    </source>
</evidence>
<dbReference type="GO" id="GO:0008713">
    <property type="term" value="F:ADP-heptose-lipopolysaccharide heptosyltransferase activity"/>
    <property type="evidence" value="ECO:0007669"/>
    <property type="project" value="TreeGrafter"/>
</dbReference>
<dbReference type="CDD" id="cd03789">
    <property type="entry name" value="GT9_LPS_heptosyltransferase"/>
    <property type="match status" value="1"/>
</dbReference>
<name>A0A1Y6B9W7_9PROT</name>
<dbReference type="Gene3D" id="3.40.50.2000">
    <property type="entry name" value="Glycogen Phosphorylase B"/>
    <property type="match status" value="2"/>
</dbReference>
<dbReference type="EMBL" id="FWZX01000001">
    <property type="protein sequence ID" value="SME89265.1"/>
    <property type="molecule type" value="Genomic_DNA"/>
</dbReference>
<sequence length="319" mass="34208">MRLLFVTSTRLGDAVLSTGALDCLVRRHPGARVTVVAGPVAAPIFAGVPGLERIVVLRKKRAGLHWLELWGRLVRHRWAAVCDLRASALAWLLPAGRRYVIGRRDDSLHRVVELGRLLGEEPPPAPTLWTIPAHEAGAERILPSEGPPVLAIGPTANWAGKVWPAERFAEVALALTAADGPLPGARIAVIAAEHESFQANPVLAALPRDRRVNLVGRAPLPVLGAALARCRLYLGNDSGLMHLAAAAGCPTLGLFGPSPEWRYAPWGPRCAVVRTPESFAELKARPDFDFASKTRCYMESLAVAPVVEAATALLARTGR</sequence>
<dbReference type="InterPro" id="IPR002201">
    <property type="entry name" value="Glyco_trans_9"/>
</dbReference>
<evidence type="ECO:0000256" key="1">
    <source>
        <dbReference type="ARBA" id="ARBA00022676"/>
    </source>
</evidence>
<keyword evidence="1" id="KW-0328">Glycosyltransferase</keyword>
<reference evidence="3 4" key="1">
    <citation type="submission" date="2017-04" db="EMBL/GenBank/DDBJ databases">
        <authorList>
            <person name="Afonso C.L."/>
            <person name="Miller P.J."/>
            <person name="Scott M.A."/>
            <person name="Spackman E."/>
            <person name="Goraichik I."/>
            <person name="Dimitrov K.M."/>
            <person name="Suarez D.L."/>
            <person name="Swayne D.E."/>
        </authorList>
    </citation>
    <scope>NUCLEOTIDE SEQUENCE [LARGE SCALE GENOMIC DNA]</scope>
    <source>
        <strain evidence="3 4">USBA 355</strain>
    </source>
</reference>
<dbReference type="STRING" id="560819.SAMN05428998_101194"/>
<organism evidence="3 4">
    <name type="scientific">Tistlia consotensis USBA 355</name>
    <dbReference type="NCBI Taxonomy" id="560819"/>
    <lineage>
        <taxon>Bacteria</taxon>
        <taxon>Pseudomonadati</taxon>
        <taxon>Pseudomonadota</taxon>
        <taxon>Alphaproteobacteria</taxon>
        <taxon>Rhodospirillales</taxon>
        <taxon>Rhodovibrionaceae</taxon>
        <taxon>Tistlia</taxon>
    </lineage>
</organism>
<dbReference type="GO" id="GO:0009244">
    <property type="term" value="P:lipopolysaccharide core region biosynthetic process"/>
    <property type="evidence" value="ECO:0007669"/>
    <property type="project" value="TreeGrafter"/>
</dbReference>
<dbReference type="PANTHER" id="PTHR30160">
    <property type="entry name" value="TETRAACYLDISACCHARIDE 4'-KINASE-RELATED"/>
    <property type="match status" value="1"/>
</dbReference>
<dbReference type="InterPro" id="IPR051199">
    <property type="entry name" value="LPS_LOS_Heptosyltrfase"/>
</dbReference>
<dbReference type="PANTHER" id="PTHR30160:SF7">
    <property type="entry name" value="ADP-HEPTOSE--LPS HEPTOSYLTRANSFERASE 2"/>
    <property type="match status" value="1"/>
</dbReference>
<dbReference type="AlphaFoldDB" id="A0A1Y6B9W7"/>
<keyword evidence="4" id="KW-1185">Reference proteome</keyword>